<dbReference type="OMA" id="MLFKQWN"/>
<dbReference type="AlphaFoldDB" id="J7RUZ5"/>
<evidence type="ECO:0000313" key="1">
    <source>
        <dbReference type="EMBL" id="CCK68702.1"/>
    </source>
</evidence>
<gene>
    <name evidence="1" type="primary">KNAG0B02600</name>
    <name evidence="1" type="ordered locus">KNAG_0B02600</name>
</gene>
<dbReference type="OrthoDB" id="4062897at2759"/>
<proteinExistence type="predicted"/>
<dbReference type="InterPro" id="IPR038605">
    <property type="entry name" value="Pba1_sf"/>
</dbReference>
<keyword evidence="2" id="KW-1185">Reference proteome</keyword>
<reference evidence="1 2" key="1">
    <citation type="journal article" date="2011" name="Proc. Natl. Acad. Sci. U.S.A.">
        <title>Evolutionary erosion of yeast sex chromosomes by mating-type switching accidents.</title>
        <authorList>
            <person name="Gordon J.L."/>
            <person name="Armisen D."/>
            <person name="Proux-Wera E."/>
            <person name="Oheigeartaigh S.S."/>
            <person name="Byrne K.P."/>
            <person name="Wolfe K.H."/>
        </authorList>
    </citation>
    <scope>NUCLEOTIDE SEQUENCE [LARGE SCALE GENOMIC DNA]</scope>
    <source>
        <strain evidence="2">ATCC MYA-139 / BCRC 22969 / CBS 8797 / CCRC 22969 / KCTC 17520 / NBRC 10181 / NCYC 3082</strain>
    </source>
</reference>
<dbReference type="RefSeq" id="XP_022462948.1">
    <property type="nucleotide sequence ID" value="XM_022611551.1"/>
</dbReference>
<evidence type="ECO:0000313" key="2">
    <source>
        <dbReference type="Proteomes" id="UP000006310"/>
    </source>
</evidence>
<dbReference type="InterPro" id="IPR018855">
    <property type="entry name" value="Psome_chaperone_1_fun"/>
</dbReference>
<dbReference type="HOGENOM" id="CLU_095376_0_0_1"/>
<dbReference type="Gene3D" id="3.40.50.12120">
    <property type="entry name" value="POC1 chaperone"/>
    <property type="match status" value="1"/>
</dbReference>
<dbReference type="GeneID" id="34524352"/>
<organism evidence="1 2">
    <name type="scientific">Huiozyma naganishii (strain ATCC MYA-139 / BCRC 22969 / CBS 8797 / KCTC 17520 / NBRC 10181 / NCYC 3082 / Yp74L-3)</name>
    <name type="common">Yeast</name>
    <name type="synonym">Kazachstania naganishii</name>
    <dbReference type="NCBI Taxonomy" id="1071383"/>
    <lineage>
        <taxon>Eukaryota</taxon>
        <taxon>Fungi</taxon>
        <taxon>Dikarya</taxon>
        <taxon>Ascomycota</taxon>
        <taxon>Saccharomycotina</taxon>
        <taxon>Saccharomycetes</taxon>
        <taxon>Saccharomycetales</taxon>
        <taxon>Saccharomycetaceae</taxon>
        <taxon>Huiozyma</taxon>
    </lineage>
</organism>
<protein>
    <recommendedName>
        <fullName evidence="3">Proteasome assembly chaperone 1</fullName>
    </recommendedName>
</protein>
<dbReference type="STRING" id="1071383.J7RUZ5"/>
<evidence type="ECO:0008006" key="3">
    <source>
        <dbReference type="Google" id="ProtNLM"/>
    </source>
</evidence>
<reference evidence="2" key="2">
    <citation type="submission" date="2012-08" db="EMBL/GenBank/DDBJ databases">
        <title>Genome sequence of Kazachstania naganishii.</title>
        <authorList>
            <person name="Gordon J.L."/>
            <person name="Armisen D."/>
            <person name="Proux-Wera E."/>
            <person name="OhEigeartaigh S.S."/>
            <person name="Byrne K.P."/>
            <person name="Wolfe K.H."/>
        </authorList>
    </citation>
    <scope>NUCLEOTIDE SEQUENCE [LARGE SCALE GENOMIC DNA]</scope>
    <source>
        <strain evidence="2">ATCC MYA-139 / BCRC 22969 / CBS 8797 / CCRC 22969 / KCTC 17520 / NBRC 10181 / NCYC 3082</strain>
    </source>
</reference>
<dbReference type="eggNOG" id="ENOG502RY9B">
    <property type="taxonomic scope" value="Eukaryota"/>
</dbReference>
<dbReference type="KEGG" id="kng:KNAG_0B02600"/>
<name>J7RUZ5_HUIN7</name>
<dbReference type="EMBL" id="HE978315">
    <property type="protein sequence ID" value="CCK68702.1"/>
    <property type="molecule type" value="Genomic_DNA"/>
</dbReference>
<dbReference type="Pfam" id="PF10450">
    <property type="entry name" value="POC1"/>
    <property type="match status" value="1"/>
</dbReference>
<dbReference type="Proteomes" id="UP000006310">
    <property type="component" value="Chromosome 2"/>
</dbReference>
<sequence>MLFKHWNEFVEPRHHLDAPVMVPNQESLQALPLPTVTVPAGFDWGKVRDCDPDHKIMNPLFNTSHTHAMTRGELVTSLQLNESVVSQAATELSQHWDYRENFPNEFDPASDTREDTKSIVLRLPIVELNGMNTLLISVDENFLKVSPIFTNVVARKLRTLLNTQTKILLVGSSDKIYSTKMVSLNECTLQPPEFITGFLGGMIDELVKNRFSNFKGFIVQSEGPTGFEKLSLESMDELIDFIIDEWSSYNINADAFRENCHKLWKLDGAAMSAQSGLYI</sequence>
<dbReference type="GO" id="GO:0043248">
    <property type="term" value="P:proteasome assembly"/>
    <property type="evidence" value="ECO:0007669"/>
    <property type="project" value="EnsemblFungi"/>
</dbReference>
<accession>J7RUZ5</accession>